<protein>
    <submittedName>
        <fullName evidence="2">Uncharacterized protein</fullName>
    </submittedName>
</protein>
<dbReference type="AlphaFoldDB" id="J9Z8V3"/>
<reference evidence="2 3" key="1">
    <citation type="journal article" date="2011" name="J. Microbiol.">
        <title>Complete genome of Leptospirillum ferriphilum ML-04 provides insight into its physiology and environmental adaptation.</title>
        <authorList>
            <person name="Mi S."/>
            <person name="Song J."/>
            <person name="Lin J."/>
            <person name="Che Y."/>
            <person name="Zheng H."/>
            <person name="Lin J."/>
        </authorList>
    </citation>
    <scope>NUCLEOTIDE SEQUENCE [LARGE SCALE GENOMIC DNA]</scope>
    <source>
        <strain evidence="2 3">ML-04</strain>
    </source>
</reference>
<dbReference type="PATRIC" id="fig|1048260.3.peg.70"/>
<dbReference type="Proteomes" id="UP000006177">
    <property type="component" value="Chromosome"/>
</dbReference>
<proteinExistence type="predicted"/>
<dbReference type="STRING" id="1048260.LFML04_0070"/>
<evidence type="ECO:0000256" key="1">
    <source>
        <dbReference type="SAM" id="MobiDB-lite"/>
    </source>
</evidence>
<organism evidence="2 3">
    <name type="scientific">Leptospirillum ferriphilum (strain ML-04)</name>
    <dbReference type="NCBI Taxonomy" id="1048260"/>
    <lineage>
        <taxon>Bacteria</taxon>
        <taxon>Pseudomonadati</taxon>
        <taxon>Nitrospirota</taxon>
        <taxon>Nitrospiria</taxon>
        <taxon>Nitrospirales</taxon>
        <taxon>Nitrospiraceae</taxon>
        <taxon>Leptospirillum</taxon>
    </lineage>
</organism>
<dbReference type="HOGENOM" id="CLU_3137236_0_0_0"/>
<gene>
    <name evidence="2" type="ordered locus">LFML04_0070</name>
</gene>
<name>J9Z8V3_LEPFM</name>
<evidence type="ECO:0000313" key="2">
    <source>
        <dbReference type="EMBL" id="AFS52323.1"/>
    </source>
</evidence>
<dbReference type="EMBL" id="CP002919">
    <property type="protein sequence ID" value="AFS52323.1"/>
    <property type="molecule type" value="Genomic_DNA"/>
</dbReference>
<accession>J9Z8V3</accession>
<sequence length="49" mass="5713">MFHKRTGDQPSDPTKPVNAYPDCHFSPFQKEQAPATHKPPGHPYYRLYE</sequence>
<dbReference type="KEGG" id="lfi:LFML04_0070"/>
<evidence type="ECO:0000313" key="3">
    <source>
        <dbReference type="Proteomes" id="UP000006177"/>
    </source>
</evidence>
<feature type="region of interest" description="Disordered" evidence="1">
    <location>
        <begin position="1"/>
        <end position="49"/>
    </location>
</feature>